<reference evidence="1" key="1">
    <citation type="submission" date="2019-10" db="EMBL/GenBank/DDBJ databases">
        <authorList>
            <consortium name="DOE Joint Genome Institute"/>
            <person name="Kuo A."/>
            <person name="Miyauchi S."/>
            <person name="Kiss E."/>
            <person name="Drula E."/>
            <person name="Kohler A."/>
            <person name="Sanchez-Garcia M."/>
            <person name="Andreopoulos B."/>
            <person name="Barry K.W."/>
            <person name="Bonito G."/>
            <person name="Buee M."/>
            <person name="Carver A."/>
            <person name="Chen C."/>
            <person name="Cichocki N."/>
            <person name="Clum A."/>
            <person name="Culley D."/>
            <person name="Crous P.W."/>
            <person name="Fauchery L."/>
            <person name="Girlanda M."/>
            <person name="Hayes R."/>
            <person name="Keri Z."/>
            <person name="Labutti K."/>
            <person name="Lipzen A."/>
            <person name="Lombard V."/>
            <person name="Magnuson J."/>
            <person name="Maillard F."/>
            <person name="Morin E."/>
            <person name="Murat C."/>
            <person name="Nolan M."/>
            <person name="Ohm R."/>
            <person name="Pangilinan J."/>
            <person name="Pereira M."/>
            <person name="Perotto S."/>
            <person name="Peter M."/>
            <person name="Riley R."/>
            <person name="Sitrit Y."/>
            <person name="Stielow B."/>
            <person name="Szollosi G."/>
            <person name="Zifcakova L."/>
            <person name="Stursova M."/>
            <person name="Spatafora J.W."/>
            <person name="Tedersoo L."/>
            <person name="Vaario L.-M."/>
            <person name="Yamada A."/>
            <person name="Yan M."/>
            <person name="Wang P."/>
            <person name="Xu J."/>
            <person name="Bruns T."/>
            <person name="Baldrian P."/>
            <person name="Vilgalys R."/>
            <person name="Henrissat B."/>
            <person name="Grigoriev I.V."/>
            <person name="Hibbett D."/>
            <person name="Nagy L.G."/>
            <person name="Martin F.M."/>
        </authorList>
    </citation>
    <scope>NUCLEOTIDE SEQUENCE</scope>
    <source>
        <strain evidence="1">P2</strain>
    </source>
</reference>
<dbReference type="EMBL" id="MU118026">
    <property type="protein sequence ID" value="KAF9647787.1"/>
    <property type="molecule type" value="Genomic_DNA"/>
</dbReference>
<comment type="caution">
    <text evidence="1">The sequence shown here is derived from an EMBL/GenBank/DDBJ whole genome shotgun (WGS) entry which is preliminary data.</text>
</comment>
<evidence type="ECO:0000313" key="1">
    <source>
        <dbReference type="EMBL" id="KAF9647787.1"/>
    </source>
</evidence>
<accession>A0ACB6ZE04</accession>
<gene>
    <name evidence="1" type="ORF">BDM02DRAFT_2509074</name>
</gene>
<reference evidence="1" key="2">
    <citation type="journal article" date="2020" name="Nat. Commun.">
        <title>Large-scale genome sequencing of mycorrhizal fungi provides insights into the early evolution of symbiotic traits.</title>
        <authorList>
            <person name="Miyauchi S."/>
            <person name="Kiss E."/>
            <person name="Kuo A."/>
            <person name="Drula E."/>
            <person name="Kohler A."/>
            <person name="Sanchez-Garcia M."/>
            <person name="Morin E."/>
            <person name="Andreopoulos B."/>
            <person name="Barry K.W."/>
            <person name="Bonito G."/>
            <person name="Buee M."/>
            <person name="Carver A."/>
            <person name="Chen C."/>
            <person name="Cichocki N."/>
            <person name="Clum A."/>
            <person name="Culley D."/>
            <person name="Crous P.W."/>
            <person name="Fauchery L."/>
            <person name="Girlanda M."/>
            <person name="Hayes R.D."/>
            <person name="Keri Z."/>
            <person name="LaButti K."/>
            <person name="Lipzen A."/>
            <person name="Lombard V."/>
            <person name="Magnuson J."/>
            <person name="Maillard F."/>
            <person name="Murat C."/>
            <person name="Nolan M."/>
            <person name="Ohm R.A."/>
            <person name="Pangilinan J."/>
            <person name="Pereira M.F."/>
            <person name="Perotto S."/>
            <person name="Peter M."/>
            <person name="Pfister S."/>
            <person name="Riley R."/>
            <person name="Sitrit Y."/>
            <person name="Stielow J.B."/>
            <person name="Szollosi G."/>
            <person name="Zifcakova L."/>
            <person name="Stursova M."/>
            <person name="Spatafora J.W."/>
            <person name="Tedersoo L."/>
            <person name="Vaario L.M."/>
            <person name="Yamada A."/>
            <person name="Yan M."/>
            <person name="Wang P."/>
            <person name="Xu J."/>
            <person name="Bruns T."/>
            <person name="Baldrian P."/>
            <person name="Vilgalys R."/>
            <person name="Dunand C."/>
            <person name="Henrissat B."/>
            <person name="Grigoriev I.V."/>
            <person name="Hibbett D."/>
            <person name="Nagy L.G."/>
            <person name="Martin F.M."/>
        </authorList>
    </citation>
    <scope>NUCLEOTIDE SEQUENCE</scope>
    <source>
        <strain evidence="1">P2</strain>
    </source>
</reference>
<name>A0ACB6ZE04_THEGA</name>
<proteinExistence type="predicted"/>
<sequence>MISNTSVGVNRKSRFFCVGGFPTESASQPFCWSRLDDLVGEITSLCKDQHDCFTPSASLQNPGLLTHWKRTLSSILSRPDARAAFVKVHDRHGVPFHLFARHIFDRLYPLHHSGEGGASEDVLFVLYSSLLLSWDFIVGWFFCISSLCTVLYVVA</sequence>
<dbReference type="Proteomes" id="UP000886501">
    <property type="component" value="Unassembled WGS sequence"/>
</dbReference>
<protein>
    <submittedName>
        <fullName evidence="1">Uncharacterized protein</fullName>
    </submittedName>
</protein>
<organism evidence="1 2">
    <name type="scientific">Thelephora ganbajun</name>
    <name type="common">Ganba fungus</name>
    <dbReference type="NCBI Taxonomy" id="370292"/>
    <lineage>
        <taxon>Eukaryota</taxon>
        <taxon>Fungi</taxon>
        <taxon>Dikarya</taxon>
        <taxon>Basidiomycota</taxon>
        <taxon>Agaricomycotina</taxon>
        <taxon>Agaricomycetes</taxon>
        <taxon>Thelephorales</taxon>
        <taxon>Thelephoraceae</taxon>
        <taxon>Thelephora</taxon>
    </lineage>
</organism>
<keyword evidence="2" id="KW-1185">Reference proteome</keyword>
<evidence type="ECO:0000313" key="2">
    <source>
        <dbReference type="Proteomes" id="UP000886501"/>
    </source>
</evidence>